<dbReference type="AlphaFoldDB" id="A0A7X6HBV5"/>
<accession>A0A7X6HBV5</accession>
<evidence type="ECO:0000313" key="1">
    <source>
        <dbReference type="EMBL" id="NKX53489.1"/>
    </source>
</evidence>
<name>A0A7X6HBV5_9MICC</name>
<proteinExistence type="predicted"/>
<protein>
    <submittedName>
        <fullName evidence="1">Uncharacterized protein</fullName>
    </submittedName>
</protein>
<sequence length="69" mass="7710">MAFRWSLLRPGAAWQTVVRRGAGDGTPETRRLVRSLQRAYPGSRVVAVGADKVRLELPGGDVLRFYVNR</sequence>
<gene>
    <name evidence="1" type="ORF">HGG74_02815</name>
</gene>
<organism evidence="1 2">
    <name type="scientific">Arthrobacter mobilis</name>
    <dbReference type="NCBI Taxonomy" id="2724944"/>
    <lineage>
        <taxon>Bacteria</taxon>
        <taxon>Bacillati</taxon>
        <taxon>Actinomycetota</taxon>
        <taxon>Actinomycetes</taxon>
        <taxon>Micrococcales</taxon>
        <taxon>Micrococcaceae</taxon>
        <taxon>Arthrobacter</taxon>
    </lineage>
</organism>
<evidence type="ECO:0000313" key="2">
    <source>
        <dbReference type="Proteomes" id="UP000544090"/>
    </source>
</evidence>
<dbReference type="EMBL" id="JAAZSQ010000002">
    <property type="protein sequence ID" value="NKX53489.1"/>
    <property type="molecule type" value="Genomic_DNA"/>
</dbReference>
<comment type="caution">
    <text evidence="1">The sequence shown here is derived from an EMBL/GenBank/DDBJ whole genome shotgun (WGS) entry which is preliminary data.</text>
</comment>
<keyword evidence="2" id="KW-1185">Reference proteome</keyword>
<dbReference type="RefSeq" id="WP_168484832.1">
    <property type="nucleotide sequence ID" value="NZ_JAAZSQ010000002.1"/>
</dbReference>
<dbReference type="Proteomes" id="UP000544090">
    <property type="component" value="Unassembled WGS sequence"/>
</dbReference>
<reference evidence="1 2" key="1">
    <citation type="submission" date="2020-04" db="EMBL/GenBank/DDBJ databases">
        <title>Arthrobacter sp. nov.</title>
        <authorList>
            <person name="Liu S."/>
        </authorList>
    </citation>
    <scope>NUCLEOTIDE SEQUENCE [LARGE SCALE GENOMIC DNA]</scope>
    <source>
        <strain evidence="1 2">E918</strain>
    </source>
</reference>